<accession>A0A1X0QJU5</accession>
<feature type="coiled-coil region" evidence="2">
    <location>
        <begin position="262"/>
        <end position="378"/>
    </location>
</feature>
<dbReference type="Pfam" id="PF06470">
    <property type="entry name" value="SMC_hinge"/>
    <property type="match status" value="1"/>
</dbReference>
<dbReference type="GO" id="GO:0007059">
    <property type="term" value="P:chromosome segregation"/>
    <property type="evidence" value="ECO:0007669"/>
    <property type="project" value="UniProtKB-ARBA"/>
</dbReference>
<dbReference type="AlphaFoldDB" id="A0A1X0QJU5"/>
<dbReference type="GO" id="GO:0005694">
    <property type="term" value="C:chromosome"/>
    <property type="evidence" value="ECO:0007669"/>
    <property type="project" value="InterPro"/>
</dbReference>
<dbReference type="GO" id="GO:0051276">
    <property type="term" value="P:chromosome organization"/>
    <property type="evidence" value="ECO:0007669"/>
    <property type="project" value="InterPro"/>
</dbReference>
<dbReference type="Gene3D" id="3.40.50.300">
    <property type="entry name" value="P-loop containing nucleotide triphosphate hydrolases"/>
    <property type="match status" value="2"/>
</dbReference>
<protein>
    <submittedName>
        <fullName evidence="4">SMC3</fullName>
    </submittedName>
</protein>
<dbReference type="VEuPathDB" id="MicrosporidiaDB:A0H76_2490"/>
<proteinExistence type="predicted"/>
<name>A0A1X0QJU5_9MICR</name>
<dbReference type="Proteomes" id="UP000192501">
    <property type="component" value="Unassembled WGS sequence"/>
</dbReference>
<dbReference type="InterPro" id="IPR036277">
    <property type="entry name" value="SMC_hinge_sf"/>
</dbReference>
<dbReference type="Gene3D" id="3.30.70.1620">
    <property type="match status" value="1"/>
</dbReference>
<dbReference type="InterPro" id="IPR027417">
    <property type="entry name" value="P-loop_NTPase"/>
</dbReference>
<gene>
    <name evidence="4" type="primary">SMC3</name>
    <name evidence="4" type="ORF">A0H76_2490</name>
</gene>
<evidence type="ECO:0000256" key="1">
    <source>
        <dbReference type="ARBA" id="ARBA00023054"/>
    </source>
</evidence>
<dbReference type="VEuPathDB" id="MicrosporidiaDB:HERIO_584"/>
<dbReference type="InterPro" id="IPR003395">
    <property type="entry name" value="RecF/RecN/SMC_N"/>
</dbReference>
<dbReference type="SMART" id="SM00968">
    <property type="entry name" value="SMC_hinge"/>
    <property type="match status" value="1"/>
</dbReference>
<dbReference type="GO" id="GO:0005524">
    <property type="term" value="F:ATP binding"/>
    <property type="evidence" value="ECO:0007669"/>
    <property type="project" value="InterPro"/>
</dbReference>
<dbReference type="Gene3D" id="1.20.1060.20">
    <property type="match status" value="1"/>
</dbReference>
<dbReference type="SUPFAM" id="SSF52540">
    <property type="entry name" value="P-loop containing nucleoside triphosphate hydrolases"/>
    <property type="match status" value="1"/>
</dbReference>
<reference evidence="4 5" key="1">
    <citation type="journal article" date="2017" name="Environ. Microbiol.">
        <title>Decay of the glycolytic pathway and adaptation to intranuclear parasitism within Enterocytozoonidae microsporidia.</title>
        <authorList>
            <person name="Wiredu Boakye D."/>
            <person name="Jaroenlak P."/>
            <person name="Prachumwat A."/>
            <person name="Williams T.A."/>
            <person name="Bateman K.S."/>
            <person name="Itsathitphaisarn O."/>
            <person name="Sritunyalucksana K."/>
            <person name="Paszkiewicz K.H."/>
            <person name="Moore K.A."/>
            <person name="Stentiford G.D."/>
            <person name="Williams B.A."/>
        </authorList>
    </citation>
    <scope>NUCLEOTIDE SEQUENCE [LARGE SCALE GENOMIC DNA]</scope>
    <source>
        <strain evidence="5">canceri</strain>
    </source>
</reference>
<keyword evidence="1 2" id="KW-0175">Coiled coil</keyword>
<evidence type="ECO:0000259" key="3">
    <source>
        <dbReference type="SMART" id="SM00968"/>
    </source>
</evidence>
<dbReference type="SUPFAM" id="SSF75553">
    <property type="entry name" value="Smc hinge domain"/>
    <property type="match status" value="1"/>
</dbReference>
<comment type="caution">
    <text evidence="4">The sequence shown here is derived from an EMBL/GenBank/DDBJ whole genome shotgun (WGS) entry which is preliminary data.</text>
</comment>
<dbReference type="Pfam" id="PF02463">
    <property type="entry name" value="SMC_N"/>
    <property type="match status" value="1"/>
</dbReference>
<sequence>MFIKKLHLDNFKSFKDPLTLEFDKKNIIIGKNGSGKSNLMSALFCAFLVDKKFAINVKYNNNEREAYIIIEIDNSDRRFISNESNLSIKVVFTTNSINYYVNEKIITKDELQGLLENAGLHQYSFICQGFRVVDNIYGLIYKVAGAEKFEEYKEQAIKNLDNTEVDNMIEKLEYKTAKYTEFSRKLEKYNELSNKKKEIDFELISYEIQELTDKINNMSNLVNKSEDNMELEIDDIREKMVKNRNVLNDINRKLSNVEPRVLEMLKNKVNPFTDKLDELLKEEKELNEKLKKLKENEISNIIYAKSVKYWKAFQDKHWTLEEIKENLKQKECELNNFTLVDKNISALISKKKSLSIKRKELEDKIKELTERENSLSNKMLYLGNQAINASEYVKDNEGVIGPVYNLIKVPEQYEEAFEAVAKNSLFYLVVKNENVGLECLKKIEGKLTFIPLNRIKIRNKVIGDKSIKKLSDLIITEKKTLDVDYRRLVEFICKNFYVVNDLQKGISLSEKYNINIVTVEGDVITNEGIITGGYEMNNFVLRDLRRVQGILDNLKIDLINIKKELDIVNDEINIYNLEEGSNKTKEEFRLECLGIIEFYKLRIAYIEGGKKVLHLKDSSVTESEINEFKRQQLIVLEKLNSLRKEIFRRQSKILKSEAVIELLKKKEEIDKENFKLKESENLLLNDLIKNQNNLTSENSSVKSIFISKRNELMKKIGLKDFTRVIHKKYVNEDKESLMIKLKDVVNEMKPYAMFSENQIHNFKGFDRMMSIQNVKNELNKLKIEKDSIFSYLTYVENEKNSKIELTFNMISDNYNQYFKYVTGDESEMKLIEDKTVEIFINGNKININSLSGGQKTIISICILFAIQRVDPSPFYVFDEIDANLDPEYCLKIYELIKQSDSQFFISTFKLQGLECGNKFIGVAVKDKVSHAGEINYELAKETLQTSEI</sequence>
<dbReference type="InterPro" id="IPR010935">
    <property type="entry name" value="SMC_hinge"/>
</dbReference>
<feature type="coiled-coil region" evidence="2">
    <location>
        <begin position="551"/>
        <end position="578"/>
    </location>
</feature>
<organism evidence="4 5">
    <name type="scientific">Hepatospora eriocheir</name>
    <dbReference type="NCBI Taxonomy" id="1081669"/>
    <lineage>
        <taxon>Eukaryota</taxon>
        <taxon>Fungi</taxon>
        <taxon>Fungi incertae sedis</taxon>
        <taxon>Microsporidia</taxon>
        <taxon>Hepatosporidae</taxon>
        <taxon>Hepatospora</taxon>
    </lineage>
</organism>
<feature type="domain" description="SMC hinge" evidence="3">
    <location>
        <begin position="397"/>
        <end position="509"/>
    </location>
</feature>
<evidence type="ECO:0000256" key="2">
    <source>
        <dbReference type="SAM" id="Coils"/>
    </source>
</evidence>
<dbReference type="EMBL" id="LTAI01000077">
    <property type="protein sequence ID" value="ORE00014.1"/>
    <property type="molecule type" value="Genomic_DNA"/>
</dbReference>
<evidence type="ECO:0000313" key="5">
    <source>
        <dbReference type="Proteomes" id="UP000192501"/>
    </source>
</evidence>
<dbReference type="PANTHER" id="PTHR43977">
    <property type="entry name" value="STRUCTURAL MAINTENANCE OF CHROMOSOMES PROTEIN 3"/>
    <property type="match status" value="1"/>
</dbReference>
<evidence type="ECO:0000313" key="4">
    <source>
        <dbReference type="EMBL" id="ORE00014.1"/>
    </source>
</evidence>